<keyword evidence="5 6" id="KW-0472">Membrane</keyword>
<evidence type="ECO:0000256" key="5">
    <source>
        <dbReference type="ARBA" id="ARBA00023136"/>
    </source>
</evidence>
<dbReference type="AlphaFoldDB" id="A0A1E5Q6X5"/>
<organism evidence="7 8">
    <name type="scientific">Magnetovibrio blakemorei</name>
    <dbReference type="NCBI Taxonomy" id="28181"/>
    <lineage>
        <taxon>Bacteria</taxon>
        <taxon>Pseudomonadati</taxon>
        <taxon>Pseudomonadota</taxon>
        <taxon>Alphaproteobacteria</taxon>
        <taxon>Rhodospirillales</taxon>
        <taxon>Magnetovibrionaceae</taxon>
        <taxon>Magnetovibrio</taxon>
    </lineage>
</organism>
<dbReference type="EMBL" id="MCGG01000030">
    <property type="protein sequence ID" value="OEJ66632.1"/>
    <property type="molecule type" value="Genomic_DNA"/>
</dbReference>
<evidence type="ECO:0000256" key="2">
    <source>
        <dbReference type="ARBA" id="ARBA00022475"/>
    </source>
</evidence>
<keyword evidence="2" id="KW-1003">Cell membrane</keyword>
<feature type="transmembrane region" description="Helical" evidence="6">
    <location>
        <begin position="241"/>
        <end position="263"/>
    </location>
</feature>
<dbReference type="STRING" id="28181.BEN30_11805"/>
<dbReference type="RefSeq" id="WP_069958285.1">
    <property type="nucleotide sequence ID" value="NZ_MCGG01000030.1"/>
</dbReference>
<dbReference type="PANTHER" id="PTHR40277:SF1">
    <property type="entry name" value="BLL5419 PROTEIN"/>
    <property type="match status" value="1"/>
</dbReference>
<feature type="transmembrane region" description="Helical" evidence="6">
    <location>
        <begin position="283"/>
        <end position="306"/>
    </location>
</feature>
<dbReference type="Pfam" id="PF03706">
    <property type="entry name" value="LPG_synthase_TM"/>
    <property type="match status" value="1"/>
</dbReference>
<dbReference type="GO" id="GO:0005886">
    <property type="term" value="C:plasma membrane"/>
    <property type="evidence" value="ECO:0007669"/>
    <property type="project" value="UniProtKB-SubCell"/>
</dbReference>
<keyword evidence="4 6" id="KW-1133">Transmembrane helix</keyword>
<protein>
    <recommendedName>
        <fullName evidence="9">Lysylphosphatidylglycerol synthetase</fullName>
    </recommendedName>
</protein>
<dbReference type="OrthoDB" id="9788795at2"/>
<keyword evidence="8" id="KW-1185">Reference proteome</keyword>
<feature type="transmembrane region" description="Helical" evidence="6">
    <location>
        <begin position="211"/>
        <end position="229"/>
    </location>
</feature>
<evidence type="ECO:0000313" key="7">
    <source>
        <dbReference type="EMBL" id="OEJ66632.1"/>
    </source>
</evidence>
<dbReference type="PANTHER" id="PTHR40277">
    <property type="entry name" value="BLL5419 PROTEIN"/>
    <property type="match status" value="1"/>
</dbReference>
<dbReference type="InterPro" id="IPR022791">
    <property type="entry name" value="L-PG_synthase/AglD"/>
</dbReference>
<feature type="transmembrane region" description="Helical" evidence="6">
    <location>
        <begin position="153"/>
        <end position="174"/>
    </location>
</feature>
<comment type="caution">
    <text evidence="7">The sequence shown here is derived from an EMBL/GenBank/DDBJ whole genome shotgun (WGS) entry which is preliminary data.</text>
</comment>
<feature type="transmembrane region" description="Helical" evidence="6">
    <location>
        <begin position="124"/>
        <end position="141"/>
    </location>
</feature>
<evidence type="ECO:0000256" key="4">
    <source>
        <dbReference type="ARBA" id="ARBA00022989"/>
    </source>
</evidence>
<evidence type="ECO:0000256" key="6">
    <source>
        <dbReference type="SAM" id="Phobius"/>
    </source>
</evidence>
<reference evidence="8" key="1">
    <citation type="submission" date="2016-07" db="EMBL/GenBank/DDBJ databases">
        <authorList>
            <person name="Florea S."/>
            <person name="Webb J.S."/>
            <person name="Jaromczyk J."/>
            <person name="Schardl C.L."/>
        </authorList>
    </citation>
    <scope>NUCLEOTIDE SEQUENCE [LARGE SCALE GENOMIC DNA]</scope>
    <source>
        <strain evidence="8">MV-1</strain>
    </source>
</reference>
<name>A0A1E5Q6X5_9PROT</name>
<evidence type="ECO:0000313" key="8">
    <source>
        <dbReference type="Proteomes" id="UP000095347"/>
    </source>
</evidence>
<feature type="transmembrane region" description="Helical" evidence="6">
    <location>
        <begin position="43"/>
        <end position="59"/>
    </location>
</feature>
<evidence type="ECO:0008006" key="9">
    <source>
        <dbReference type="Google" id="ProtNLM"/>
    </source>
</evidence>
<keyword evidence="3 6" id="KW-0812">Transmembrane</keyword>
<feature type="transmembrane region" description="Helical" evidence="6">
    <location>
        <begin position="5"/>
        <end position="23"/>
    </location>
</feature>
<proteinExistence type="predicted"/>
<evidence type="ECO:0000256" key="1">
    <source>
        <dbReference type="ARBA" id="ARBA00004651"/>
    </source>
</evidence>
<gene>
    <name evidence="7" type="ORF">BEN30_11805</name>
</gene>
<dbReference type="Proteomes" id="UP000095347">
    <property type="component" value="Unassembled WGS sequence"/>
</dbReference>
<evidence type="ECO:0000256" key="3">
    <source>
        <dbReference type="ARBA" id="ARBA00022692"/>
    </source>
</evidence>
<sequence>MSKKTLALTLKFLVSIGLIWYLLHNIDLGSAWKRILEANPVDLTAAVLVICVQILISVFRWRAVMVAIKAVLPFWQALRIYLIGLFFNQVLPSSVGGDAVRIYKGFCAGLTLKASVHSVMLERVTTVLSLLILVTGTAPFFQGHLDQTDTNWMLNFSVMMLTAGVGGTALLMFLDRIPQKFRSWNFVRALSDLASDTRRTFLSPIHAPQTLGWGVLGHIAIAGGVFFIAKSIDLNVSLLDCMVLMPPVMLVTTLPISIAGWGVRESAMIAAFALVGVQADDALVLSILFGLMSIFFAIPGGIIWLLTTDKVVAVIPEKEQA</sequence>
<accession>A0A1E5Q6X5</accession>
<comment type="subcellular location">
    <subcellularLocation>
        <location evidence="1">Cell membrane</location>
        <topology evidence="1">Multi-pass membrane protein</topology>
    </subcellularLocation>
</comment>